<feature type="signal peptide" evidence="2">
    <location>
        <begin position="1"/>
        <end position="27"/>
    </location>
</feature>
<dbReference type="EMBL" id="CACVKT020003067">
    <property type="protein sequence ID" value="CAC5381517.1"/>
    <property type="molecule type" value="Genomic_DNA"/>
</dbReference>
<dbReference type="Gene3D" id="4.10.75.10">
    <property type="entry name" value="Elafin-like"/>
    <property type="match status" value="1"/>
</dbReference>
<dbReference type="GO" id="GO:0005615">
    <property type="term" value="C:extracellular space"/>
    <property type="evidence" value="ECO:0007669"/>
    <property type="project" value="TreeGrafter"/>
</dbReference>
<dbReference type="SMART" id="SM00217">
    <property type="entry name" value="WAP"/>
    <property type="match status" value="2"/>
</dbReference>
<feature type="region of interest" description="Disordered" evidence="1">
    <location>
        <begin position="290"/>
        <end position="313"/>
    </location>
</feature>
<evidence type="ECO:0000313" key="4">
    <source>
        <dbReference type="EMBL" id="CAC5381517.1"/>
    </source>
</evidence>
<organism evidence="4 5">
    <name type="scientific">Mytilus coruscus</name>
    <name type="common">Sea mussel</name>
    <dbReference type="NCBI Taxonomy" id="42192"/>
    <lineage>
        <taxon>Eukaryota</taxon>
        <taxon>Metazoa</taxon>
        <taxon>Spiralia</taxon>
        <taxon>Lophotrochozoa</taxon>
        <taxon>Mollusca</taxon>
        <taxon>Bivalvia</taxon>
        <taxon>Autobranchia</taxon>
        <taxon>Pteriomorphia</taxon>
        <taxon>Mytilida</taxon>
        <taxon>Mytiloidea</taxon>
        <taxon>Mytilidae</taxon>
        <taxon>Mytilinae</taxon>
        <taxon>Mytilus</taxon>
    </lineage>
</organism>
<feature type="compositionally biased region" description="Polar residues" evidence="1">
    <location>
        <begin position="304"/>
        <end position="313"/>
    </location>
</feature>
<feature type="compositionally biased region" description="Low complexity" evidence="1">
    <location>
        <begin position="290"/>
        <end position="301"/>
    </location>
</feature>
<evidence type="ECO:0000256" key="1">
    <source>
        <dbReference type="SAM" id="MobiDB-lite"/>
    </source>
</evidence>
<sequence length="667" mass="74691">MWRLLREYWRLVFLVLQILVSGCVVECQSTDVIKPGVCPESATPTSELCVIECNKDSECPGDNKCCQLLSCGSICTSPIFETTSSNKSARKPTSTEAIDCKNECDTSSQCAPMSLCVRQGCKRVCKSFSSRKAKSVPKKPIVKSILRRVRNCTDQCLRNIHCEKGFECVSKGCRNICEKISITKTIQVSNTKSATEDCNDRCLSNIHCPFKHTCIQDGCRKVCISKTALVLNNTKNREQHVSQSVSTKETKSRCIRSCFRDADCLRGSKCYQQGCNTFCGHQRTNPWTNSDASRSTSSAFSEQPGLSTSLSSGVQEKPKSVLLSNDCRIDCTYDSDCSQGLYCRRRSCNRLCEPDKDGQLQKHTNINQPKNVRSDNNCKDECNLDIDCKFGFVCRQLGCHKYCRQDDSSARTAKQFKIIKTDSSLKLCQNQCSSDSDCSFGMECLKNGCEKECVITTTTTSRICVKECFSDGDCEFGNICIKTGCKNICRISQPSQNVQTSRITGNDNCNIECDRNSDCSLGQNCILDGCSKVCRGDGRFLNEQRNRSPSNSDSCTDICTRDSDCNRNSFCTRRGCRLVCISRENFMTLSQSPVIRNDNLNVHRNSRREHIHDNIPSEISNILETRQTGVRCLNECVRNSQCPRHSTCVQNGCNRSCEDQTLGRFNR</sequence>
<keyword evidence="5" id="KW-1185">Reference proteome</keyword>
<feature type="chain" id="PRO_5026966232" description="WAP domain-containing protein" evidence="2">
    <location>
        <begin position="28"/>
        <end position="667"/>
    </location>
</feature>
<dbReference type="Pfam" id="PF00095">
    <property type="entry name" value="WAP"/>
    <property type="match status" value="1"/>
</dbReference>
<dbReference type="PROSITE" id="PS51257">
    <property type="entry name" value="PROKAR_LIPOPROTEIN"/>
    <property type="match status" value="1"/>
</dbReference>
<proteinExistence type="predicted"/>
<dbReference type="InterPro" id="IPR036645">
    <property type="entry name" value="Elafin-like_sf"/>
</dbReference>
<protein>
    <recommendedName>
        <fullName evidence="3">WAP domain-containing protein</fullName>
    </recommendedName>
</protein>
<dbReference type="Proteomes" id="UP000507470">
    <property type="component" value="Unassembled WGS sequence"/>
</dbReference>
<dbReference type="PROSITE" id="PS51390">
    <property type="entry name" value="WAP"/>
    <property type="match status" value="1"/>
</dbReference>
<evidence type="ECO:0000313" key="5">
    <source>
        <dbReference type="Proteomes" id="UP000507470"/>
    </source>
</evidence>
<dbReference type="OrthoDB" id="6070557at2759"/>
<evidence type="ECO:0000256" key="2">
    <source>
        <dbReference type="SAM" id="SignalP"/>
    </source>
</evidence>
<accession>A0A6J8BHB7</accession>
<dbReference type="AlphaFoldDB" id="A0A6J8BHB7"/>
<feature type="domain" description="WAP" evidence="3">
    <location>
        <begin position="31"/>
        <end position="79"/>
    </location>
</feature>
<dbReference type="PANTHER" id="PTHR19441:SF95">
    <property type="entry name" value="PERLWAPIN ISOFORM X1"/>
    <property type="match status" value="1"/>
</dbReference>
<dbReference type="PRINTS" id="PR00003">
    <property type="entry name" value="4DISULPHCORE"/>
</dbReference>
<dbReference type="PANTHER" id="PTHR19441">
    <property type="entry name" value="WHEY ACDIC PROTEIN WAP"/>
    <property type="match status" value="1"/>
</dbReference>
<reference evidence="4 5" key="1">
    <citation type="submission" date="2020-06" db="EMBL/GenBank/DDBJ databases">
        <authorList>
            <person name="Li R."/>
            <person name="Bekaert M."/>
        </authorList>
    </citation>
    <scope>NUCLEOTIDE SEQUENCE [LARGE SCALE GENOMIC DNA]</scope>
    <source>
        <strain evidence="5">wild</strain>
    </source>
</reference>
<dbReference type="GO" id="GO:0004867">
    <property type="term" value="F:serine-type endopeptidase inhibitor activity"/>
    <property type="evidence" value="ECO:0007669"/>
    <property type="project" value="TreeGrafter"/>
</dbReference>
<name>A0A6J8BHB7_MYTCO</name>
<dbReference type="SMART" id="SM00286">
    <property type="entry name" value="PTI"/>
    <property type="match status" value="5"/>
</dbReference>
<gene>
    <name evidence="4" type="ORF">MCOR_17373</name>
</gene>
<dbReference type="SUPFAM" id="SSF57256">
    <property type="entry name" value="Elafin-like"/>
    <property type="match status" value="1"/>
</dbReference>
<dbReference type="InterPro" id="IPR050514">
    <property type="entry name" value="WAP_four-disulfide_core"/>
</dbReference>
<dbReference type="InterPro" id="IPR008197">
    <property type="entry name" value="WAP_dom"/>
</dbReference>
<evidence type="ECO:0000259" key="3">
    <source>
        <dbReference type="PROSITE" id="PS51390"/>
    </source>
</evidence>
<keyword evidence="2" id="KW-0732">Signal</keyword>